<evidence type="ECO:0000256" key="4">
    <source>
        <dbReference type="ARBA" id="ARBA00022741"/>
    </source>
</evidence>
<reference evidence="7" key="1">
    <citation type="submission" date="2020-10" db="EMBL/GenBank/DDBJ databases">
        <title>Connecting structure to function with the recovery of over 1000 high-quality activated sludge metagenome-assembled genomes encoding full-length rRNA genes using long-read sequencing.</title>
        <authorList>
            <person name="Singleton C.M."/>
            <person name="Petriglieri F."/>
            <person name="Kristensen J.M."/>
            <person name="Kirkegaard R.H."/>
            <person name="Michaelsen T.Y."/>
            <person name="Andersen M.H."/>
            <person name="Karst S.M."/>
            <person name="Dueholm M.S."/>
            <person name="Nielsen P.H."/>
            <person name="Albertsen M."/>
        </authorList>
    </citation>
    <scope>NUCLEOTIDE SEQUENCE</scope>
    <source>
        <strain evidence="7">EsbW_18-Q3-R4-48_MAXAC.044</strain>
    </source>
</reference>
<dbReference type="AlphaFoldDB" id="A0A9D7FPA6"/>
<dbReference type="InterPro" id="IPR003439">
    <property type="entry name" value="ABC_transporter-like_ATP-bd"/>
</dbReference>
<comment type="similarity">
    <text evidence="1">Belongs to the ABC transporter superfamily.</text>
</comment>
<evidence type="ECO:0000313" key="8">
    <source>
        <dbReference type="Proteomes" id="UP000886602"/>
    </source>
</evidence>
<sequence>MSAALFEVDALSAGYARPVVGPLSLRLGGGEVLGIVGPNGCGKSTLLAALTGSARIFSGRIDKRPGLRISLQQQQAPAIEGIPFNGAELLALTGASAEGLPPWLESRLAGRLDRLSGGQLQFLYLWACLQAPADVVLLDEPTNNLDPDGISFLEGALRRRADEGASLLVVSHDARFIDAVCDRTVVLG</sequence>
<dbReference type="Gene3D" id="3.40.50.300">
    <property type="entry name" value="P-loop containing nucleotide triphosphate hydrolases"/>
    <property type="match status" value="2"/>
</dbReference>
<dbReference type="PROSITE" id="PS50893">
    <property type="entry name" value="ABC_TRANSPORTER_2"/>
    <property type="match status" value="1"/>
</dbReference>
<feature type="domain" description="ABC transporter" evidence="6">
    <location>
        <begin position="5"/>
        <end position="188"/>
    </location>
</feature>
<keyword evidence="5 7" id="KW-0067">ATP-binding</keyword>
<dbReference type="SUPFAM" id="SSF52540">
    <property type="entry name" value="P-loop containing nucleoside triphosphate hydrolases"/>
    <property type="match status" value="1"/>
</dbReference>
<dbReference type="SMART" id="SM00382">
    <property type="entry name" value="AAA"/>
    <property type="match status" value="1"/>
</dbReference>
<evidence type="ECO:0000256" key="3">
    <source>
        <dbReference type="ARBA" id="ARBA00022475"/>
    </source>
</evidence>
<dbReference type="EMBL" id="JADJNC010000067">
    <property type="protein sequence ID" value="MBK7425411.1"/>
    <property type="molecule type" value="Genomic_DNA"/>
</dbReference>
<dbReference type="GO" id="GO:0016887">
    <property type="term" value="F:ATP hydrolysis activity"/>
    <property type="evidence" value="ECO:0007669"/>
    <property type="project" value="InterPro"/>
</dbReference>
<evidence type="ECO:0000259" key="6">
    <source>
        <dbReference type="PROSITE" id="PS50893"/>
    </source>
</evidence>
<evidence type="ECO:0000256" key="1">
    <source>
        <dbReference type="ARBA" id="ARBA00005417"/>
    </source>
</evidence>
<dbReference type="Proteomes" id="UP000886602">
    <property type="component" value="Unassembled WGS sequence"/>
</dbReference>
<proteinExistence type="inferred from homology"/>
<dbReference type="InterPro" id="IPR027417">
    <property type="entry name" value="P-loop_NTPase"/>
</dbReference>
<dbReference type="PANTHER" id="PTHR42734">
    <property type="entry name" value="METAL TRANSPORT SYSTEM ATP-BINDING PROTEIN TM_0124-RELATED"/>
    <property type="match status" value="1"/>
</dbReference>
<dbReference type="PANTHER" id="PTHR42734:SF17">
    <property type="entry name" value="METAL TRANSPORT SYSTEM ATP-BINDING PROTEIN TM_0124-RELATED"/>
    <property type="match status" value="1"/>
</dbReference>
<comment type="caution">
    <text evidence="7">The sequence shown here is derived from an EMBL/GenBank/DDBJ whole genome shotgun (WGS) entry which is preliminary data.</text>
</comment>
<name>A0A9D7FPA6_9RHOO</name>
<dbReference type="Pfam" id="PF00005">
    <property type="entry name" value="ABC_tran"/>
    <property type="match status" value="1"/>
</dbReference>
<dbReference type="InterPro" id="IPR050153">
    <property type="entry name" value="Metal_Ion_Import_ABC"/>
</dbReference>
<dbReference type="GO" id="GO:0005524">
    <property type="term" value="F:ATP binding"/>
    <property type="evidence" value="ECO:0007669"/>
    <property type="project" value="UniProtKB-KW"/>
</dbReference>
<gene>
    <name evidence="7" type="ORF">IPJ48_21295</name>
</gene>
<evidence type="ECO:0000313" key="7">
    <source>
        <dbReference type="EMBL" id="MBK7425411.1"/>
    </source>
</evidence>
<keyword evidence="3" id="KW-1003">Cell membrane</keyword>
<accession>A0A9D7FPA6</accession>
<protein>
    <submittedName>
        <fullName evidence="7">ATP-binding cassette domain-containing protein</fullName>
    </submittedName>
</protein>
<evidence type="ECO:0000256" key="2">
    <source>
        <dbReference type="ARBA" id="ARBA00022448"/>
    </source>
</evidence>
<organism evidence="7 8">
    <name type="scientific">Candidatus Propionivibrio dominans</name>
    <dbReference type="NCBI Taxonomy" id="2954373"/>
    <lineage>
        <taxon>Bacteria</taxon>
        <taxon>Pseudomonadati</taxon>
        <taxon>Pseudomonadota</taxon>
        <taxon>Betaproteobacteria</taxon>
        <taxon>Rhodocyclales</taxon>
        <taxon>Rhodocyclaceae</taxon>
        <taxon>Propionivibrio</taxon>
    </lineage>
</organism>
<keyword evidence="3" id="KW-0472">Membrane</keyword>
<evidence type="ECO:0000256" key="5">
    <source>
        <dbReference type="ARBA" id="ARBA00022840"/>
    </source>
</evidence>
<keyword evidence="4" id="KW-0547">Nucleotide-binding</keyword>
<keyword evidence="2" id="KW-0813">Transport</keyword>
<dbReference type="InterPro" id="IPR003593">
    <property type="entry name" value="AAA+_ATPase"/>
</dbReference>